<protein>
    <recommendedName>
        <fullName evidence="1">WLM domain-containing protein</fullName>
    </recommendedName>
</protein>
<reference evidence="3" key="1">
    <citation type="submission" date="2013-01" db="EMBL/GenBank/DDBJ databases">
        <title>Draft Genome Sequence of a Mulberry Tree, Morus notabilis C.K. Schneid.</title>
        <authorList>
            <person name="He N."/>
            <person name="Zhao S."/>
        </authorList>
    </citation>
    <scope>NUCLEOTIDE SEQUENCE</scope>
</reference>
<dbReference type="Pfam" id="PF08325">
    <property type="entry name" value="WLM"/>
    <property type="match status" value="1"/>
</dbReference>
<dbReference type="GO" id="GO:0008237">
    <property type="term" value="F:metallopeptidase activity"/>
    <property type="evidence" value="ECO:0007669"/>
    <property type="project" value="TreeGrafter"/>
</dbReference>
<organism evidence="2 3">
    <name type="scientific">Morus notabilis</name>
    <dbReference type="NCBI Taxonomy" id="981085"/>
    <lineage>
        <taxon>Eukaryota</taxon>
        <taxon>Viridiplantae</taxon>
        <taxon>Streptophyta</taxon>
        <taxon>Embryophyta</taxon>
        <taxon>Tracheophyta</taxon>
        <taxon>Spermatophyta</taxon>
        <taxon>Magnoliopsida</taxon>
        <taxon>eudicotyledons</taxon>
        <taxon>Gunneridae</taxon>
        <taxon>Pentapetalae</taxon>
        <taxon>rosids</taxon>
        <taxon>fabids</taxon>
        <taxon>Rosales</taxon>
        <taxon>Moraceae</taxon>
        <taxon>Moreae</taxon>
        <taxon>Morus</taxon>
    </lineage>
</organism>
<dbReference type="PANTHER" id="PTHR46622:SF1">
    <property type="entry name" value="DNA-DEPENDENT METALLOPROTEASE WSS1"/>
    <property type="match status" value="1"/>
</dbReference>
<dbReference type="PROSITE" id="PS51397">
    <property type="entry name" value="WLM"/>
    <property type="match status" value="1"/>
</dbReference>
<gene>
    <name evidence="2" type="ORF">L484_009668</name>
</gene>
<dbReference type="EMBL" id="KE344904">
    <property type="protein sequence ID" value="EXB85822.1"/>
    <property type="molecule type" value="Genomic_DNA"/>
</dbReference>
<dbReference type="InterPro" id="IPR053000">
    <property type="entry name" value="WSS1-like_metalloprotease"/>
</dbReference>
<dbReference type="InterPro" id="IPR013536">
    <property type="entry name" value="WLM_dom"/>
</dbReference>
<dbReference type="STRING" id="981085.W9RE62"/>
<dbReference type="GO" id="GO:0005634">
    <property type="term" value="C:nucleus"/>
    <property type="evidence" value="ECO:0007669"/>
    <property type="project" value="TreeGrafter"/>
</dbReference>
<proteinExistence type="predicted"/>
<dbReference type="GO" id="GO:0006281">
    <property type="term" value="P:DNA repair"/>
    <property type="evidence" value="ECO:0007669"/>
    <property type="project" value="TreeGrafter"/>
</dbReference>
<dbReference type="AlphaFoldDB" id="W9RE62"/>
<sequence>MLHEICHYDHGPHDETFYDLVDQVKKEGNELLIMAKGNSTVMKSLRPREAAAMAAERRLRADPWCAWLIWSDYCNP</sequence>
<evidence type="ECO:0000259" key="1">
    <source>
        <dbReference type="PROSITE" id="PS51397"/>
    </source>
</evidence>
<feature type="domain" description="WLM" evidence="1">
    <location>
        <begin position="1"/>
        <end position="60"/>
    </location>
</feature>
<accession>W9RE62</accession>
<dbReference type="Proteomes" id="UP000030645">
    <property type="component" value="Unassembled WGS sequence"/>
</dbReference>
<dbReference type="PANTHER" id="PTHR46622">
    <property type="entry name" value="DNA-DEPENDENT METALLOPROTEASE WSS1"/>
    <property type="match status" value="1"/>
</dbReference>
<evidence type="ECO:0000313" key="2">
    <source>
        <dbReference type="EMBL" id="EXB85822.1"/>
    </source>
</evidence>
<name>W9RE62_9ROSA</name>
<evidence type="ECO:0000313" key="3">
    <source>
        <dbReference type="Proteomes" id="UP000030645"/>
    </source>
</evidence>
<keyword evidence="3" id="KW-1185">Reference proteome</keyword>